<dbReference type="InterPro" id="IPR029752">
    <property type="entry name" value="D-isomer_DH_CS1"/>
</dbReference>
<dbReference type="InterPro" id="IPR029753">
    <property type="entry name" value="D-isomer_DH_CS"/>
</dbReference>
<sequence>MKLPVACREGKRENLLLEIMKKDITRIVVLDGYTLNPGDLSWAELESLGRCEIHDRTPPEETLQRARNAEVVLTNKTVLDGEIIARLPRLRYIGVLATGYNVVDIEAAARRGIPVTNVPEYGTSSARQMVFAHILRFCNRVAEHGERVQRGDWCRSQDFCLPRFPLIELSGLTLGIVGFGRIGTAVAEVAIAFGMKVLAYNPSVPAQAPAGVVLTELEPLFRESDFVSLHCPLTPGNRGFVDAGLLGSMKPSAFLINTARGPLIDEYALAAALDEGGIAGAGLDVLAQEPPPMDCPLLTARNCFITPHIAWATRAARGRLMDAAIDNLRAFLRGEWLNVVGSSPGRTSTKNPGG</sequence>
<evidence type="ECO:0000256" key="4">
    <source>
        <dbReference type="RuleBase" id="RU003719"/>
    </source>
</evidence>
<evidence type="ECO:0000256" key="3">
    <source>
        <dbReference type="ARBA" id="ARBA00023027"/>
    </source>
</evidence>
<dbReference type="EMBL" id="CAADHB010000027">
    <property type="protein sequence ID" value="VFK78836.1"/>
    <property type="molecule type" value="Genomic_DNA"/>
</dbReference>
<evidence type="ECO:0000259" key="6">
    <source>
        <dbReference type="Pfam" id="PF02826"/>
    </source>
</evidence>
<dbReference type="PANTHER" id="PTHR43761:SF1">
    <property type="entry name" value="D-ISOMER SPECIFIC 2-HYDROXYACID DEHYDROGENASE CATALYTIC DOMAIN-CONTAINING PROTEIN-RELATED"/>
    <property type="match status" value="1"/>
</dbReference>
<dbReference type="AlphaFoldDB" id="A0A451BKR5"/>
<gene>
    <name evidence="7" type="ORF">BECKSD772D_GA0070982_10275</name>
</gene>
<dbReference type="InterPro" id="IPR050418">
    <property type="entry name" value="D-iso_2-hydroxyacid_DH_PdxB"/>
</dbReference>
<dbReference type="Pfam" id="PF00389">
    <property type="entry name" value="2-Hacid_dh"/>
    <property type="match status" value="1"/>
</dbReference>
<dbReference type="SUPFAM" id="SSF52283">
    <property type="entry name" value="Formate/glycerate dehydrogenase catalytic domain-like"/>
    <property type="match status" value="1"/>
</dbReference>
<organism evidence="7">
    <name type="scientific">Candidatus Kentrum sp. SD</name>
    <dbReference type="NCBI Taxonomy" id="2126332"/>
    <lineage>
        <taxon>Bacteria</taxon>
        <taxon>Pseudomonadati</taxon>
        <taxon>Pseudomonadota</taxon>
        <taxon>Gammaproteobacteria</taxon>
        <taxon>Candidatus Kentrum</taxon>
    </lineage>
</organism>
<evidence type="ECO:0000313" key="7">
    <source>
        <dbReference type="EMBL" id="VFK78836.1"/>
    </source>
</evidence>
<dbReference type="PROSITE" id="PS00065">
    <property type="entry name" value="D_2_HYDROXYACID_DH_1"/>
    <property type="match status" value="1"/>
</dbReference>
<feature type="domain" description="D-isomer specific 2-hydroxyacid dehydrogenase catalytic" evidence="5">
    <location>
        <begin position="45"/>
        <end position="335"/>
    </location>
</feature>
<keyword evidence="2 4" id="KW-0560">Oxidoreductase</keyword>
<dbReference type="InterPro" id="IPR006139">
    <property type="entry name" value="D-isomer_2_OHA_DH_cat_dom"/>
</dbReference>
<evidence type="ECO:0000259" key="5">
    <source>
        <dbReference type="Pfam" id="PF00389"/>
    </source>
</evidence>
<protein>
    <submittedName>
        <fullName evidence="7">Glycerate dehydrogenase</fullName>
    </submittedName>
</protein>
<dbReference type="PROSITE" id="PS00671">
    <property type="entry name" value="D_2_HYDROXYACID_DH_3"/>
    <property type="match status" value="1"/>
</dbReference>
<name>A0A451BKR5_9GAMM</name>
<dbReference type="PROSITE" id="PS00670">
    <property type="entry name" value="D_2_HYDROXYACID_DH_2"/>
    <property type="match status" value="1"/>
</dbReference>
<dbReference type="Gene3D" id="3.40.50.720">
    <property type="entry name" value="NAD(P)-binding Rossmann-like Domain"/>
    <property type="match status" value="2"/>
</dbReference>
<dbReference type="InterPro" id="IPR006140">
    <property type="entry name" value="D-isomer_DH_NAD-bd"/>
</dbReference>
<dbReference type="CDD" id="cd12162">
    <property type="entry name" value="2-Hacid_dh_4"/>
    <property type="match status" value="1"/>
</dbReference>
<dbReference type="InterPro" id="IPR036291">
    <property type="entry name" value="NAD(P)-bd_dom_sf"/>
</dbReference>
<dbReference type="PANTHER" id="PTHR43761">
    <property type="entry name" value="D-ISOMER SPECIFIC 2-HYDROXYACID DEHYDROGENASE FAMILY PROTEIN (AFU_ORTHOLOGUE AFUA_1G13630)"/>
    <property type="match status" value="1"/>
</dbReference>
<feature type="domain" description="D-isomer specific 2-hydroxyacid dehydrogenase NAD-binding" evidence="6">
    <location>
        <begin position="131"/>
        <end position="310"/>
    </location>
</feature>
<proteinExistence type="inferred from homology"/>
<comment type="similarity">
    <text evidence="1 4">Belongs to the D-isomer specific 2-hydroxyacid dehydrogenase family.</text>
</comment>
<dbReference type="GO" id="GO:0016616">
    <property type="term" value="F:oxidoreductase activity, acting on the CH-OH group of donors, NAD or NADP as acceptor"/>
    <property type="evidence" value="ECO:0007669"/>
    <property type="project" value="InterPro"/>
</dbReference>
<dbReference type="SUPFAM" id="SSF51735">
    <property type="entry name" value="NAD(P)-binding Rossmann-fold domains"/>
    <property type="match status" value="1"/>
</dbReference>
<evidence type="ECO:0000256" key="1">
    <source>
        <dbReference type="ARBA" id="ARBA00005854"/>
    </source>
</evidence>
<dbReference type="GO" id="GO:0051287">
    <property type="term" value="F:NAD binding"/>
    <property type="evidence" value="ECO:0007669"/>
    <property type="project" value="InterPro"/>
</dbReference>
<keyword evidence="3" id="KW-0520">NAD</keyword>
<reference evidence="7" key="1">
    <citation type="submission" date="2019-02" db="EMBL/GenBank/DDBJ databases">
        <authorList>
            <person name="Gruber-Vodicka R. H."/>
            <person name="Seah K. B. B."/>
        </authorList>
    </citation>
    <scope>NUCLEOTIDE SEQUENCE</scope>
    <source>
        <strain evidence="7">BECK_S127</strain>
    </source>
</reference>
<accession>A0A451BKR5</accession>
<dbReference type="Pfam" id="PF02826">
    <property type="entry name" value="2-Hacid_dh_C"/>
    <property type="match status" value="1"/>
</dbReference>
<evidence type="ECO:0000256" key="2">
    <source>
        <dbReference type="ARBA" id="ARBA00023002"/>
    </source>
</evidence>